<evidence type="ECO:0000313" key="2">
    <source>
        <dbReference type="Proteomes" id="UP001054945"/>
    </source>
</evidence>
<accession>A0AAV4P7K2</accession>
<dbReference type="AlphaFoldDB" id="A0AAV4P7K2"/>
<gene>
    <name evidence="1" type="ORF">CEXT_386891</name>
</gene>
<name>A0AAV4P7K2_CAEEX</name>
<keyword evidence="2" id="KW-1185">Reference proteome</keyword>
<dbReference type="EMBL" id="BPLR01004131">
    <property type="protein sequence ID" value="GIX92468.1"/>
    <property type="molecule type" value="Genomic_DNA"/>
</dbReference>
<protein>
    <submittedName>
        <fullName evidence="1">Uncharacterized protein</fullName>
    </submittedName>
</protein>
<organism evidence="1 2">
    <name type="scientific">Caerostris extrusa</name>
    <name type="common">Bark spider</name>
    <name type="synonym">Caerostris bankana</name>
    <dbReference type="NCBI Taxonomy" id="172846"/>
    <lineage>
        <taxon>Eukaryota</taxon>
        <taxon>Metazoa</taxon>
        <taxon>Ecdysozoa</taxon>
        <taxon>Arthropoda</taxon>
        <taxon>Chelicerata</taxon>
        <taxon>Arachnida</taxon>
        <taxon>Araneae</taxon>
        <taxon>Araneomorphae</taxon>
        <taxon>Entelegynae</taxon>
        <taxon>Araneoidea</taxon>
        <taxon>Araneidae</taxon>
        <taxon>Caerostris</taxon>
    </lineage>
</organism>
<reference evidence="1 2" key="1">
    <citation type="submission" date="2021-06" db="EMBL/GenBank/DDBJ databases">
        <title>Caerostris extrusa draft genome.</title>
        <authorList>
            <person name="Kono N."/>
            <person name="Arakawa K."/>
        </authorList>
    </citation>
    <scope>NUCLEOTIDE SEQUENCE [LARGE SCALE GENOMIC DNA]</scope>
</reference>
<dbReference type="Proteomes" id="UP001054945">
    <property type="component" value="Unassembled WGS sequence"/>
</dbReference>
<proteinExistence type="predicted"/>
<sequence length="68" mass="7559">MVRIQPIAKFGVPSTNEMGAIGRETREQLHTQLPQLAGWKNASGVESAAALWSWKNRGPKPRCKRTKS</sequence>
<evidence type="ECO:0000313" key="1">
    <source>
        <dbReference type="EMBL" id="GIX92468.1"/>
    </source>
</evidence>
<comment type="caution">
    <text evidence="1">The sequence shown here is derived from an EMBL/GenBank/DDBJ whole genome shotgun (WGS) entry which is preliminary data.</text>
</comment>